<dbReference type="EMBL" id="OMOQ01000002">
    <property type="protein sequence ID" value="SPH23645.1"/>
    <property type="molecule type" value="Genomic_DNA"/>
</dbReference>
<dbReference type="GO" id="GO:0005829">
    <property type="term" value="C:cytosol"/>
    <property type="evidence" value="ECO:0007669"/>
    <property type="project" value="TreeGrafter"/>
</dbReference>
<dbReference type="Pfam" id="PF05138">
    <property type="entry name" value="PaaA_PaaC"/>
    <property type="match status" value="1"/>
</dbReference>
<dbReference type="OrthoDB" id="9789947at2"/>
<dbReference type="AlphaFoldDB" id="A0A2R8BJU2"/>
<evidence type="ECO:0000313" key="1">
    <source>
        <dbReference type="EMBL" id="SPH23645.1"/>
    </source>
</evidence>
<dbReference type="GO" id="GO:0010124">
    <property type="term" value="P:phenylacetate catabolic process"/>
    <property type="evidence" value="ECO:0007669"/>
    <property type="project" value="InterPro"/>
</dbReference>
<dbReference type="SUPFAM" id="SSF47240">
    <property type="entry name" value="Ferritin-like"/>
    <property type="match status" value="1"/>
</dbReference>
<dbReference type="RefSeq" id="WP_108853737.1">
    <property type="nucleotide sequence ID" value="NZ_OMOQ01000002.1"/>
</dbReference>
<dbReference type="PIRSF" id="PIRSF037834">
    <property type="entry name" value="PA_CoA_Oase3"/>
    <property type="match status" value="1"/>
</dbReference>
<reference evidence="1 2" key="1">
    <citation type="submission" date="2018-03" db="EMBL/GenBank/DDBJ databases">
        <authorList>
            <person name="Keele B.F."/>
        </authorList>
    </citation>
    <scope>NUCLEOTIDE SEQUENCE [LARGE SCALE GENOMIC DNA]</scope>
    <source>
        <strain evidence="1 2">CECT 8626</strain>
    </source>
</reference>
<dbReference type="InterPro" id="IPR052703">
    <property type="entry name" value="Aromatic_CoA_ox/epox"/>
</dbReference>
<dbReference type="InterPro" id="IPR007814">
    <property type="entry name" value="PaaA_PaaC"/>
</dbReference>
<dbReference type="InterPro" id="IPR012347">
    <property type="entry name" value="Ferritin-like"/>
</dbReference>
<gene>
    <name evidence="1" type="primary">paaC</name>
    <name evidence="1" type="ORF">DEA8626_02711</name>
</gene>
<dbReference type="PANTHER" id="PTHR30458">
    <property type="entry name" value="PHENYLACETIC ACID DEGRADATION PROTEIN PAA"/>
    <property type="match status" value="1"/>
</dbReference>
<keyword evidence="2" id="KW-1185">Reference proteome</keyword>
<dbReference type="NCBIfam" id="TIGR02158">
    <property type="entry name" value="PA_CoA_Oxy3"/>
    <property type="match status" value="1"/>
</dbReference>
<evidence type="ECO:0000313" key="2">
    <source>
        <dbReference type="Proteomes" id="UP000244924"/>
    </source>
</evidence>
<organism evidence="1 2">
    <name type="scientific">Albidovulum aquaemixtae</name>
    <dbReference type="NCBI Taxonomy" id="1542388"/>
    <lineage>
        <taxon>Bacteria</taxon>
        <taxon>Pseudomonadati</taxon>
        <taxon>Pseudomonadota</taxon>
        <taxon>Alphaproteobacteria</taxon>
        <taxon>Rhodobacterales</taxon>
        <taxon>Paracoccaceae</taxon>
        <taxon>Albidovulum</taxon>
    </lineage>
</organism>
<sequence>MVHEALLEVADDCLVLGHRLSEWCGHAPMLEEDLALPNMALDLIGAARGLYARAGEIEGRGRGEDDFAYFRGEREYRNCLLVERPNGDFAATMLRQLYFAAFMEPYWRAAMSSADEALRGIAGKAVKEVAYHVRHAGEWVIRLGDGTEESAARLARAVDALHRYTGELFESSLAARAAEAAGVLPVRAEIYADWDRLIGTVFAEARLTLPDGVHMQSGGRAGLHGEDLGHLLAEMQSVARVHRGAVW</sequence>
<dbReference type="InterPro" id="IPR009078">
    <property type="entry name" value="Ferritin-like_SF"/>
</dbReference>
<dbReference type="Proteomes" id="UP000244924">
    <property type="component" value="Unassembled WGS sequence"/>
</dbReference>
<dbReference type="Gene3D" id="1.20.1260.10">
    <property type="match status" value="1"/>
</dbReference>
<name>A0A2R8BJU2_9RHOB</name>
<accession>A0A2R8BJU2</accession>
<dbReference type="InterPro" id="IPR011882">
    <property type="entry name" value="PaaC"/>
</dbReference>
<proteinExistence type="predicted"/>
<dbReference type="PANTHER" id="PTHR30458:SF0">
    <property type="entry name" value="1,2-PHENYLACETYL-COA EPOXIDASE, SUBUNIT C"/>
    <property type="match status" value="1"/>
</dbReference>
<protein>
    <submittedName>
        <fullName evidence="1">1,2-phenylacetyl-CoA epoxidase, subunit C</fullName>
    </submittedName>
</protein>